<organism evidence="7 8">
    <name type="scientific">Candidatus Taylorbacteria bacterium RIFCSPHIGHO2_02_FULL_46_13</name>
    <dbReference type="NCBI Taxonomy" id="1802312"/>
    <lineage>
        <taxon>Bacteria</taxon>
        <taxon>Candidatus Tayloriibacteriota</taxon>
    </lineage>
</organism>
<dbReference type="Pfam" id="PF00246">
    <property type="entry name" value="Peptidase_M14"/>
    <property type="match status" value="1"/>
</dbReference>
<dbReference type="Gene3D" id="3.40.630.10">
    <property type="entry name" value="Zn peptidases"/>
    <property type="match status" value="1"/>
</dbReference>
<gene>
    <name evidence="7" type="ORF">A3C06_01860</name>
</gene>
<sequence>MKKIIVIVVVIILVAVGFYFLTRNSSNTPANDTQTTTTGTSSQNADATQTQKNAPQTVIGTSSEGRDITAYHFGTGNTNLLFVGGIHGGYEWNTALVAYQLINYLKENPDAVPANVRVTVIPVLNPDGLNKVVGTTTGNFTKANVSTLQDTVISGRFNGNTVDLNRNFDCDWQSTGTWQNKTVSGGSAAFSELESQAIKNYVETNKPTAVVVWYSAAGGVYSSNCHNGVSAETTVITKKFADASGYPAYESFDFYTTTGDMTNWLAKGNITAISVLLTNHTDTEWTKNLAGIQALLTYYRK</sequence>
<feature type="region of interest" description="Disordered" evidence="4">
    <location>
        <begin position="27"/>
        <end position="59"/>
    </location>
</feature>
<name>A0A1G2MRV0_9BACT</name>
<evidence type="ECO:0000313" key="8">
    <source>
        <dbReference type="Proteomes" id="UP000177565"/>
    </source>
</evidence>
<keyword evidence="5" id="KW-0472">Membrane</keyword>
<dbReference type="STRING" id="1802312.A3C06_01860"/>
<comment type="caution">
    <text evidence="7">The sequence shown here is derived from an EMBL/GenBank/DDBJ whole genome shotgun (WGS) entry which is preliminary data.</text>
</comment>
<dbReference type="PANTHER" id="PTHR11705">
    <property type="entry name" value="PROTEASE FAMILY M14 CARBOXYPEPTIDASE A,B"/>
    <property type="match status" value="1"/>
</dbReference>
<dbReference type="EMBL" id="MHRQ01000029">
    <property type="protein sequence ID" value="OHA25949.1"/>
    <property type="molecule type" value="Genomic_DNA"/>
</dbReference>
<dbReference type="CDD" id="cd00596">
    <property type="entry name" value="Peptidase_M14_like"/>
    <property type="match status" value="1"/>
</dbReference>
<feature type="compositionally biased region" description="Low complexity" evidence="4">
    <location>
        <begin position="28"/>
        <end position="46"/>
    </location>
</feature>
<accession>A0A1G2MRV0</accession>
<comment type="similarity">
    <text evidence="2 3">Belongs to the peptidase M14 family.</text>
</comment>
<dbReference type="GO" id="GO:0006508">
    <property type="term" value="P:proteolysis"/>
    <property type="evidence" value="ECO:0007669"/>
    <property type="project" value="InterPro"/>
</dbReference>
<dbReference type="PROSITE" id="PS52035">
    <property type="entry name" value="PEPTIDASE_M14"/>
    <property type="match status" value="1"/>
</dbReference>
<feature type="domain" description="Peptidase M14" evidence="6">
    <location>
        <begin position="26"/>
        <end position="299"/>
    </location>
</feature>
<protein>
    <recommendedName>
        <fullName evidence="6">Peptidase M14 domain-containing protein</fullName>
    </recommendedName>
</protein>
<feature type="compositionally biased region" description="Polar residues" evidence="4">
    <location>
        <begin position="47"/>
        <end position="59"/>
    </location>
</feature>
<dbReference type="GO" id="GO:0005615">
    <property type="term" value="C:extracellular space"/>
    <property type="evidence" value="ECO:0007669"/>
    <property type="project" value="TreeGrafter"/>
</dbReference>
<comment type="caution">
    <text evidence="3">Lacks conserved residue(s) required for the propagation of feature annotation.</text>
</comment>
<dbReference type="GO" id="GO:0008270">
    <property type="term" value="F:zinc ion binding"/>
    <property type="evidence" value="ECO:0007669"/>
    <property type="project" value="InterPro"/>
</dbReference>
<dbReference type="PANTHER" id="PTHR11705:SF91">
    <property type="entry name" value="FI01817P-RELATED"/>
    <property type="match status" value="1"/>
</dbReference>
<dbReference type="Proteomes" id="UP000177565">
    <property type="component" value="Unassembled WGS sequence"/>
</dbReference>
<dbReference type="SUPFAM" id="SSF53187">
    <property type="entry name" value="Zn-dependent exopeptidases"/>
    <property type="match status" value="1"/>
</dbReference>
<keyword evidence="5" id="KW-0812">Transmembrane</keyword>
<comment type="cofactor">
    <cofactor evidence="1">
        <name>Zn(2+)</name>
        <dbReference type="ChEBI" id="CHEBI:29105"/>
    </cofactor>
</comment>
<evidence type="ECO:0000256" key="2">
    <source>
        <dbReference type="ARBA" id="ARBA00005988"/>
    </source>
</evidence>
<evidence type="ECO:0000256" key="3">
    <source>
        <dbReference type="PROSITE-ProRule" id="PRU01379"/>
    </source>
</evidence>
<proteinExistence type="inferred from homology"/>
<dbReference type="GO" id="GO:0004181">
    <property type="term" value="F:metallocarboxypeptidase activity"/>
    <property type="evidence" value="ECO:0007669"/>
    <property type="project" value="InterPro"/>
</dbReference>
<dbReference type="SMART" id="SM00631">
    <property type="entry name" value="Zn_pept"/>
    <property type="match status" value="1"/>
</dbReference>
<reference evidence="7 8" key="1">
    <citation type="journal article" date="2016" name="Nat. Commun.">
        <title>Thousands of microbial genomes shed light on interconnected biogeochemical processes in an aquifer system.</title>
        <authorList>
            <person name="Anantharaman K."/>
            <person name="Brown C.T."/>
            <person name="Hug L.A."/>
            <person name="Sharon I."/>
            <person name="Castelle C.J."/>
            <person name="Probst A.J."/>
            <person name="Thomas B.C."/>
            <person name="Singh A."/>
            <person name="Wilkins M.J."/>
            <person name="Karaoz U."/>
            <person name="Brodie E.L."/>
            <person name="Williams K.H."/>
            <person name="Hubbard S.S."/>
            <person name="Banfield J.F."/>
        </authorList>
    </citation>
    <scope>NUCLEOTIDE SEQUENCE [LARGE SCALE GENOMIC DNA]</scope>
</reference>
<evidence type="ECO:0000256" key="5">
    <source>
        <dbReference type="SAM" id="Phobius"/>
    </source>
</evidence>
<dbReference type="AlphaFoldDB" id="A0A1G2MRV0"/>
<dbReference type="InterPro" id="IPR000834">
    <property type="entry name" value="Peptidase_M14"/>
</dbReference>
<evidence type="ECO:0000256" key="4">
    <source>
        <dbReference type="SAM" id="MobiDB-lite"/>
    </source>
</evidence>
<keyword evidence="5" id="KW-1133">Transmembrane helix</keyword>
<evidence type="ECO:0000259" key="6">
    <source>
        <dbReference type="PROSITE" id="PS52035"/>
    </source>
</evidence>
<feature type="transmembrane region" description="Helical" evidence="5">
    <location>
        <begin position="5"/>
        <end position="22"/>
    </location>
</feature>
<evidence type="ECO:0000256" key="1">
    <source>
        <dbReference type="ARBA" id="ARBA00001947"/>
    </source>
</evidence>
<evidence type="ECO:0000313" key="7">
    <source>
        <dbReference type="EMBL" id="OHA25949.1"/>
    </source>
</evidence>